<evidence type="ECO:0000256" key="4">
    <source>
        <dbReference type="ARBA" id="ARBA00022960"/>
    </source>
</evidence>
<organism evidence="11 12">
    <name type="scientific">Lichenibacterium ramalinae</name>
    <dbReference type="NCBI Taxonomy" id="2316527"/>
    <lineage>
        <taxon>Bacteria</taxon>
        <taxon>Pseudomonadati</taxon>
        <taxon>Pseudomonadota</taxon>
        <taxon>Alphaproteobacteria</taxon>
        <taxon>Hyphomicrobiales</taxon>
        <taxon>Lichenihabitantaceae</taxon>
        <taxon>Lichenibacterium</taxon>
    </lineage>
</organism>
<dbReference type="InterPro" id="IPR038063">
    <property type="entry name" value="Transpep_catalytic_dom"/>
</dbReference>
<dbReference type="UniPathway" id="UPA00219"/>
<evidence type="ECO:0000256" key="8">
    <source>
        <dbReference type="SAM" id="MobiDB-lite"/>
    </source>
</evidence>
<evidence type="ECO:0000256" key="6">
    <source>
        <dbReference type="ARBA" id="ARBA00023316"/>
    </source>
</evidence>
<dbReference type="InterPro" id="IPR005490">
    <property type="entry name" value="LD_TPept_cat_dom"/>
</dbReference>
<dbReference type="CDD" id="cd16913">
    <property type="entry name" value="YkuD_like"/>
    <property type="match status" value="1"/>
</dbReference>
<dbReference type="PANTHER" id="PTHR36699:SF1">
    <property type="entry name" value="L,D-TRANSPEPTIDASE YAFK-RELATED"/>
    <property type="match status" value="1"/>
</dbReference>
<comment type="similarity">
    <text evidence="2">Belongs to the YkuD family.</text>
</comment>
<protein>
    <recommendedName>
        <fullName evidence="10">L,D-TPase catalytic domain-containing protein</fullName>
    </recommendedName>
</protein>
<dbReference type="OrthoDB" id="9809748at2"/>
<dbReference type="GO" id="GO:0016740">
    <property type="term" value="F:transferase activity"/>
    <property type="evidence" value="ECO:0007669"/>
    <property type="project" value="UniProtKB-KW"/>
</dbReference>
<keyword evidence="12" id="KW-1185">Reference proteome</keyword>
<keyword evidence="4 7" id="KW-0133">Cell shape</keyword>
<evidence type="ECO:0000259" key="10">
    <source>
        <dbReference type="PROSITE" id="PS52029"/>
    </source>
</evidence>
<feature type="region of interest" description="Disordered" evidence="8">
    <location>
        <begin position="347"/>
        <end position="370"/>
    </location>
</feature>
<accession>A0A4Q2RKW2</accession>
<name>A0A4Q2RKW2_9HYPH</name>
<proteinExistence type="inferred from homology"/>
<keyword evidence="6 7" id="KW-0961">Cell wall biogenesis/degradation</keyword>
<dbReference type="AlphaFoldDB" id="A0A4Q2RKW2"/>
<evidence type="ECO:0000256" key="7">
    <source>
        <dbReference type="PROSITE-ProRule" id="PRU01373"/>
    </source>
</evidence>
<keyword evidence="3" id="KW-0808">Transferase</keyword>
<dbReference type="Proteomes" id="UP000289411">
    <property type="component" value="Unassembled WGS sequence"/>
</dbReference>
<dbReference type="GO" id="GO:0009252">
    <property type="term" value="P:peptidoglycan biosynthetic process"/>
    <property type="evidence" value="ECO:0007669"/>
    <property type="project" value="UniProtKB-UniPathway"/>
</dbReference>
<feature type="active site" description="Proton donor/acceptor" evidence="7">
    <location>
        <position position="153"/>
    </location>
</feature>
<evidence type="ECO:0000256" key="3">
    <source>
        <dbReference type="ARBA" id="ARBA00022679"/>
    </source>
</evidence>
<dbReference type="EMBL" id="QYBC01000001">
    <property type="protein sequence ID" value="RYB07987.1"/>
    <property type="molecule type" value="Genomic_DNA"/>
</dbReference>
<dbReference type="PROSITE" id="PS51257">
    <property type="entry name" value="PROKAR_LIPOPROTEIN"/>
    <property type="match status" value="1"/>
</dbReference>
<evidence type="ECO:0000313" key="12">
    <source>
        <dbReference type="Proteomes" id="UP000289411"/>
    </source>
</evidence>
<feature type="domain" description="L,D-TPase catalytic" evidence="10">
    <location>
        <begin position="61"/>
        <end position="188"/>
    </location>
</feature>
<keyword evidence="9" id="KW-0732">Signal</keyword>
<comment type="caution">
    <text evidence="11">The sequence shown here is derived from an EMBL/GenBank/DDBJ whole genome shotgun (WGS) entry which is preliminary data.</text>
</comment>
<feature type="active site" description="Nucleophile" evidence="7">
    <location>
        <position position="161"/>
    </location>
</feature>
<evidence type="ECO:0000256" key="5">
    <source>
        <dbReference type="ARBA" id="ARBA00022984"/>
    </source>
</evidence>
<dbReference type="GO" id="GO:0008360">
    <property type="term" value="P:regulation of cell shape"/>
    <property type="evidence" value="ECO:0007669"/>
    <property type="project" value="UniProtKB-UniRule"/>
</dbReference>
<dbReference type="GO" id="GO:0004180">
    <property type="term" value="F:carboxypeptidase activity"/>
    <property type="evidence" value="ECO:0007669"/>
    <property type="project" value="UniProtKB-ARBA"/>
</dbReference>
<dbReference type="PANTHER" id="PTHR36699">
    <property type="entry name" value="LD-TRANSPEPTIDASE"/>
    <property type="match status" value="1"/>
</dbReference>
<evidence type="ECO:0000256" key="1">
    <source>
        <dbReference type="ARBA" id="ARBA00004752"/>
    </source>
</evidence>
<gene>
    <name evidence="11" type="ORF">D3272_01505</name>
</gene>
<keyword evidence="5 7" id="KW-0573">Peptidoglycan synthesis</keyword>
<dbReference type="Pfam" id="PF03734">
    <property type="entry name" value="YkuD"/>
    <property type="match status" value="1"/>
</dbReference>
<dbReference type="PROSITE" id="PS52029">
    <property type="entry name" value="LD_TPASE"/>
    <property type="match status" value="1"/>
</dbReference>
<feature type="compositionally biased region" description="Low complexity" evidence="8">
    <location>
        <begin position="435"/>
        <end position="449"/>
    </location>
</feature>
<dbReference type="SUPFAM" id="SSF141523">
    <property type="entry name" value="L,D-transpeptidase catalytic domain-like"/>
    <property type="match status" value="1"/>
</dbReference>
<comment type="pathway">
    <text evidence="1 7">Cell wall biogenesis; peptidoglycan biosynthesis.</text>
</comment>
<reference evidence="11 12" key="2">
    <citation type="submission" date="2019-02" db="EMBL/GenBank/DDBJ databases">
        <title>'Lichenibacterium ramalinii' gen. nov. sp. nov., 'Lichenibacterium minor' gen. nov. sp. nov.</title>
        <authorList>
            <person name="Pankratov T."/>
        </authorList>
    </citation>
    <scope>NUCLEOTIDE SEQUENCE [LARGE SCALE GENOMIC DNA]</scope>
    <source>
        <strain evidence="11 12">RmlP001</strain>
    </source>
</reference>
<dbReference type="RefSeq" id="WP_129217300.1">
    <property type="nucleotide sequence ID" value="NZ_QYBC01000001.1"/>
</dbReference>
<feature type="chain" id="PRO_5020408013" description="L,D-TPase catalytic domain-containing protein" evidence="9">
    <location>
        <begin position="24"/>
        <end position="480"/>
    </location>
</feature>
<feature type="region of interest" description="Disordered" evidence="8">
    <location>
        <begin position="435"/>
        <end position="464"/>
    </location>
</feature>
<reference evidence="11 12" key="1">
    <citation type="submission" date="2018-09" db="EMBL/GenBank/DDBJ databases">
        <authorList>
            <person name="Grouzdev D.S."/>
            <person name="Krutkina M.S."/>
        </authorList>
    </citation>
    <scope>NUCLEOTIDE SEQUENCE [LARGE SCALE GENOMIC DNA]</scope>
    <source>
        <strain evidence="11 12">RmlP001</strain>
    </source>
</reference>
<sequence>MRARRAIKVLSRIALAVTGAALLAGCNEDLGVSGNARAFAPIPEATLASFTAKGTTKNAPVLIRAFKKEAEFEVWKQGADGRYVYVKTFPMCRWSGQLGPKQREGDRQVPEGFYTITPGSMNPNSAYYLSFNVGYPNAYDRAWGHTGGSIMVHGICSSAGCFSMTDTQIEEIYAIMREAFAGGQHAVQMQSFPFRMTAENLAKHRLDPNIAFWRELKKGSDAFDVTKMQTPVGVCNRHYVFAKPKGGASFDAEAACPPLDVDKDVLRAVADKEARDDSEVQSLVAKGVKPIRIVYQDGGQNPAFAHRFAEVSRPDAIAAAPTEIVLDDSPKAKPVAVQIAAARRSVGDGLDKPEPATAVASASPRPGQRGTRALVSTAAVKPSPVSPTDVTGAVPAAFAAAPSAYAKDEPKSATRSFFDRIRGSSDANAGAVTAAPAAQAAAAAPAAPAVSKPGPQAGLAHRAPGGALDATAVALAPTSE</sequence>
<evidence type="ECO:0000256" key="9">
    <source>
        <dbReference type="SAM" id="SignalP"/>
    </source>
</evidence>
<evidence type="ECO:0000313" key="11">
    <source>
        <dbReference type="EMBL" id="RYB07987.1"/>
    </source>
</evidence>
<evidence type="ECO:0000256" key="2">
    <source>
        <dbReference type="ARBA" id="ARBA00005992"/>
    </source>
</evidence>
<feature type="signal peptide" evidence="9">
    <location>
        <begin position="1"/>
        <end position="23"/>
    </location>
</feature>
<dbReference type="GO" id="GO:0071555">
    <property type="term" value="P:cell wall organization"/>
    <property type="evidence" value="ECO:0007669"/>
    <property type="project" value="UniProtKB-UniRule"/>
</dbReference>